<feature type="domain" description="A-factor biosynthesis hotdog" evidence="1">
    <location>
        <begin position="25"/>
        <end position="158"/>
    </location>
</feature>
<proteinExistence type="predicted"/>
<reference evidence="3" key="1">
    <citation type="submission" date="2016-10" db="EMBL/GenBank/DDBJ databases">
        <authorList>
            <person name="Varghese N."/>
        </authorList>
    </citation>
    <scope>NUCLEOTIDE SEQUENCE [LARGE SCALE GENOMIC DNA]</scope>
    <source>
        <strain evidence="3">DSM 44719</strain>
    </source>
</reference>
<evidence type="ECO:0000259" key="1">
    <source>
        <dbReference type="Pfam" id="PF03756"/>
    </source>
</evidence>
<organism evidence="2 3">
    <name type="scientific">Rhodococcus jostii</name>
    <dbReference type="NCBI Taxonomy" id="132919"/>
    <lineage>
        <taxon>Bacteria</taxon>
        <taxon>Bacillati</taxon>
        <taxon>Actinomycetota</taxon>
        <taxon>Actinomycetes</taxon>
        <taxon>Mycobacteriales</taxon>
        <taxon>Nocardiaceae</taxon>
        <taxon>Rhodococcus</taxon>
    </lineage>
</organism>
<dbReference type="AlphaFoldDB" id="A0A1H5ACU7"/>
<protein>
    <submittedName>
        <fullName evidence="2">A-factor biosynthesis hotdog domain-containing protein</fullName>
    </submittedName>
</protein>
<evidence type="ECO:0000313" key="3">
    <source>
        <dbReference type="Proteomes" id="UP000183407"/>
    </source>
</evidence>
<dbReference type="InterPro" id="IPR047757">
    <property type="entry name" value="AfsA-like"/>
</dbReference>
<sequence>MARNSRPIPDALPPMSFERTVPRRYVHRQSVSEVFLTDCVPLPGPDRFVVAAQWPRLHGFYRARGGCYDTLLLAETLRQTAIYLGHTRYRVPLPNRFVMQHLQVSAVPDALEVGDAAADVIVEVAVSGHAYRGGALSSFRVDLRFRIGGREVGTATGDAAVFPPAAYSRARWGERGPRPVGAPWFPDPVRPGLVGHLDDAHVVLGPQVAGNEWELRVDTAHPVLFDHPCDHVPGMLILEALRQGARARLGLPDARLESLDATFHRFAELDERTTIRLDVVDDDASSVRGSILQSGVAVVRGTAALAATVPTVVNACPRV</sequence>
<dbReference type="OrthoDB" id="7838374at2"/>
<name>A0A1H5ACU7_RHOJO</name>
<dbReference type="Proteomes" id="UP000183407">
    <property type="component" value="Unassembled WGS sequence"/>
</dbReference>
<feature type="domain" description="A-factor biosynthesis hotdog" evidence="1">
    <location>
        <begin position="193"/>
        <end position="309"/>
    </location>
</feature>
<dbReference type="InterPro" id="IPR005509">
    <property type="entry name" value="AfsA_hotdog_dom"/>
</dbReference>
<accession>A0A1H5ACU7</accession>
<dbReference type="NCBIfam" id="NF041195">
    <property type="entry name" value="ScbA_BarX_GamBu"/>
    <property type="match status" value="1"/>
</dbReference>
<dbReference type="Pfam" id="PF03756">
    <property type="entry name" value="AfsA"/>
    <property type="match status" value="2"/>
</dbReference>
<dbReference type="GO" id="GO:0016740">
    <property type="term" value="F:transferase activity"/>
    <property type="evidence" value="ECO:0007669"/>
    <property type="project" value="InterPro"/>
</dbReference>
<dbReference type="RefSeq" id="WP_073358570.1">
    <property type="nucleotide sequence ID" value="NZ_FNTL01000004.1"/>
</dbReference>
<evidence type="ECO:0000313" key="2">
    <source>
        <dbReference type="EMBL" id="SED39915.1"/>
    </source>
</evidence>
<gene>
    <name evidence="2" type="ORF">SAMN04490220_4386</name>
</gene>
<dbReference type="EMBL" id="FNTL01000004">
    <property type="protein sequence ID" value="SED39915.1"/>
    <property type="molecule type" value="Genomic_DNA"/>
</dbReference>